<evidence type="ECO:0000256" key="1">
    <source>
        <dbReference type="ARBA" id="ARBA00022723"/>
    </source>
</evidence>
<organism evidence="4 5">
    <name type="scientific">Ventosimonas gracilis</name>
    <dbReference type="NCBI Taxonomy" id="1680762"/>
    <lineage>
        <taxon>Bacteria</taxon>
        <taxon>Pseudomonadati</taxon>
        <taxon>Pseudomonadota</taxon>
        <taxon>Gammaproteobacteria</taxon>
        <taxon>Pseudomonadales</taxon>
        <taxon>Ventosimonadaceae</taxon>
        <taxon>Ventosimonas</taxon>
    </lineage>
</organism>
<keyword evidence="4" id="KW-0413">Isomerase</keyword>
<dbReference type="Proteomes" id="UP000072660">
    <property type="component" value="Unassembled WGS sequence"/>
</dbReference>
<evidence type="ECO:0000313" key="5">
    <source>
        <dbReference type="Proteomes" id="UP000072660"/>
    </source>
</evidence>
<dbReference type="InterPro" id="IPR010376">
    <property type="entry name" value="GBBH-like_N"/>
</dbReference>
<dbReference type="Pfam" id="PF06155">
    <property type="entry name" value="GBBH-like_N"/>
    <property type="match status" value="1"/>
</dbReference>
<dbReference type="RefSeq" id="WP_068392199.1">
    <property type="nucleotide sequence ID" value="NZ_LSZO01000192.1"/>
</dbReference>
<sequence length="124" mass="14409">MRIPTSIKLHKRSQTLELSYSAFERYLLPAEFLRVYSPSAEVRGHGKEVLQYGKQYVALTRLEPAGQYALKLYFDDGHESGLYSWDYLEHLAQNQQSLWQDYLCKLQAAGKSRDPHETVVKLML</sequence>
<keyword evidence="1" id="KW-0479">Metal-binding</keyword>
<dbReference type="InterPro" id="IPR038492">
    <property type="entry name" value="GBBH-like_N_sf"/>
</dbReference>
<keyword evidence="5" id="KW-1185">Reference proteome</keyword>
<dbReference type="Gene3D" id="3.30.2020.30">
    <property type="match status" value="1"/>
</dbReference>
<keyword evidence="2" id="KW-0408">Iron</keyword>
<evidence type="ECO:0000259" key="3">
    <source>
        <dbReference type="Pfam" id="PF06155"/>
    </source>
</evidence>
<dbReference type="OrthoDB" id="9794178at2"/>
<reference evidence="4 5" key="1">
    <citation type="submission" date="2016-02" db="EMBL/GenBank/DDBJ databases">
        <authorList>
            <person name="Wen L."/>
            <person name="He K."/>
            <person name="Yang H."/>
        </authorList>
    </citation>
    <scope>NUCLEOTIDE SEQUENCE [LARGE SCALE GENOMIC DNA]</scope>
    <source>
        <strain evidence="4 5">CV58</strain>
    </source>
</reference>
<feature type="domain" description="Gamma-butyrobetaine hydroxylase-like N-terminal" evidence="3">
    <location>
        <begin position="7"/>
        <end position="88"/>
    </location>
</feature>
<dbReference type="PANTHER" id="PTHR35303:SF5">
    <property type="entry name" value="OS02G0197800 PROTEIN"/>
    <property type="match status" value="1"/>
</dbReference>
<dbReference type="PANTHER" id="PTHR35303">
    <property type="entry name" value="OS02G0197800 PROTEIN"/>
    <property type="match status" value="1"/>
</dbReference>
<gene>
    <name evidence="4" type="ORF">AXE65_05920</name>
</gene>
<dbReference type="EMBL" id="LSZO01000192">
    <property type="protein sequence ID" value="KXU35712.1"/>
    <property type="molecule type" value="Genomic_DNA"/>
</dbReference>
<evidence type="ECO:0000313" key="4">
    <source>
        <dbReference type="EMBL" id="KXU35712.1"/>
    </source>
</evidence>
<comment type="caution">
    <text evidence="4">The sequence shown here is derived from an EMBL/GenBank/DDBJ whole genome shotgun (WGS) entry which is preliminary data.</text>
</comment>
<dbReference type="GO" id="GO:0016853">
    <property type="term" value="F:isomerase activity"/>
    <property type="evidence" value="ECO:0007669"/>
    <property type="project" value="UniProtKB-KW"/>
</dbReference>
<dbReference type="AlphaFoldDB" id="A0A139SME7"/>
<dbReference type="GO" id="GO:0046872">
    <property type="term" value="F:metal ion binding"/>
    <property type="evidence" value="ECO:0007669"/>
    <property type="project" value="UniProtKB-KW"/>
</dbReference>
<protein>
    <submittedName>
        <fullName evidence="4">1-(5-phosphoribosyl)-5-((5-phosphoribosylamino)methylideneamino)imidazole-4-carboxamide isomerase</fullName>
    </submittedName>
</protein>
<name>A0A139SME7_9GAMM</name>
<evidence type="ECO:0000256" key="2">
    <source>
        <dbReference type="ARBA" id="ARBA00023004"/>
    </source>
</evidence>
<proteinExistence type="predicted"/>
<accession>A0A139SME7</accession>